<gene>
    <name evidence="1" type="ORF">S01H4_14638</name>
</gene>
<name>X1ATI8_9ZZZZ</name>
<dbReference type="AlphaFoldDB" id="X1ATI8"/>
<organism evidence="1">
    <name type="scientific">marine sediment metagenome</name>
    <dbReference type="NCBI Taxonomy" id="412755"/>
    <lineage>
        <taxon>unclassified sequences</taxon>
        <taxon>metagenomes</taxon>
        <taxon>ecological metagenomes</taxon>
    </lineage>
</organism>
<evidence type="ECO:0000313" key="1">
    <source>
        <dbReference type="EMBL" id="GAG63171.1"/>
    </source>
</evidence>
<protein>
    <submittedName>
        <fullName evidence="1">Uncharacterized protein</fullName>
    </submittedName>
</protein>
<feature type="non-terminal residue" evidence="1">
    <location>
        <position position="1"/>
    </location>
</feature>
<accession>X1ATI8</accession>
<reference evidence="1" key="1">
    <citation type="journal article" date="2014" name="Front. Microbiol.">
        <title>High frequency of phylogenetically diverse reductive dehalogenase-homologous genes in deep subseafloor sedimentary metagenomes.</title>
        <authorList>
            <person name="Kawai M."/>
            <person name="Futagami T."/>
            <person name="Toyoda A."/>
            <person name="Takaki Y."/>
            <person name="Nishi S."/>
            <person name="Hori S."/>
            <person name="Arai W."/>
            <person name="Tsubouchi T."/>
            <person name="Morono Y."/>
            <person name="Uchiyama I."/>
            <person name="Ito T."/>
            <person name="Fujiyama A."/>
            <person name="Inagaki F."/>
            <person name="Takami H."/>
        </authorList>
    </citation>
    <scope>NUCLEOTIDE SEQUENCE</scope>
    <source>
        <strain evidence="1">Expedition CK06-06</strain>
    </source>
</reference>
<sequence>ATIIYNDIADTVLYDMSYRTFGFEQYYNNTNYMNLSLLSNIMNSLEIALIGKYDESFRMYDSVNNYYYADTGDASVGIPYFDAVISSEANAGEFIADIEGGVKAKWVIVNYDYYKNSGRTPLVIT</sequence>
<dbReference type="EMBL" id="BART01006416">
    <property type="protein sequence ID" value="GAG63171.1"/>
    <property type="molecule type" value="Genomic_DNA"/>
</dbReference>
<comment type="caution">
    <text evidence="1">The sequence shown here is derived from an EMBL/GenBank/DDBJ whole genome shotgun (WGS) entry which is preliminary data.</text>
</comment>
<proteinExistence type="predicted"/>